<dbReference type="EMBL" id="GEDV01011217">
    <property type="protein sequence ID" value="JAP77340.1"/>
    <property type="molecule type" value="Transcribed_RNA"/>
</dbReference>
<protein>
    <submittedName>
        <fullName evidence="2">Uncharacterized protein</fullName>
    </submittedName>
</protein>
<feature type="compositionally biased region" description="Basic residues" evidence="1">
    <location>
        <begin position="58"/>
        <end position="71"/>
    </location>
</feature>
<feature type="compositionally biased region" description="Polar residues" evidence="1">
    <location>
        <begin position="36"/>
        <end position="45"/>
    </location>
</feature>
<organism evidence="2">
    <name type="scientific">Rhipicephalus appendiculatus</name>
    <name type="common">Brown ear tick</name>
    <dbReference type="NCBI Taxonomy" id="34631"/>
    <lineage>
        <taxon>Eukaryota</taxon>
        <taxon>Metazoa</taxon>
        <taxon>Ecdysozoa</taxon>
        <taxon>Arthropoda</taxon>
        <taxon>Chelicerata</taxon>
        <taxon>Arachnida</taxon>
        <taxon>Acari</taxon>
        <taxon>Parasitiformes</taxon>
        <taxon>Ixodida</taxon>
        <taxon>Ixodoidea</taxon>
        <taxon>Ixodidae</taxon>
        <taxon>Rhipicephalinae</taxon>
        <taxon>Rhipicephalus</taxon>
        <taxon>Rhipicephalus</taxon>
    </lineage>
</organism>
<dbReference type="AlphaFoldDB" id="A0A131YFT5"/>
<evidence type="ECO:0000313" key="2">
    <source>
        <dbReference type="EMBL" id="JAP77340.1"/>
    </source>
</evidence>
<name>A0A131YFT5_RHIAP</name>
<feature type="region of interest" description="Disordered" evidence="1">
    <location>
        <begin position="1"/>
        <end position="87"/>
    </location>
</feature>
<reference evidence="2" key="1">
    <citation type="journal article" date="2016" name="Ticks Tick Borne Dis.">
        <title>De novo assembly and annotation of the salivary gland transcriptome of Rhipicephalus appendiculatus male and female ticks during blood feeding.</title>
        <authorList>
            <person name="de Castro M.H."/>
            <person name="de Klerk D."/>
            <person name="Pienaar R."/>
            <person name="Latif A.A."/>
            <person name="Rees D.J."/>
            <person name="Mans B.J."/>
        </authorList>
    </citation>
    <scope>NUCLEOTIDE SEQUENCE</scope>
    <source>
        <tissue evidence="2">Salivary glands</tissue>
    </source>
</reference>
<feature type="compositionally biased region" description="Basic residues" evidence="1">
    <location>
        <begin position="22"/>
        <end position="32"/>
    </location>
</feature>
<sequence length="87" mass="10355">MMMRKKSKTRHLKRKTAEATKSRRNPRKRPPGRNRQSPPRSPNSGTRKRKMIPTTPKSSRRKSPSPKRQQPKRNPTTTSRRRPWETE</sequence>
<proteinExistence type="predicted"/>
<feature type="compositionally biased region" description="Basic residues" evidence="1">
    <location>
        <begin position="1"/>
        <end position="14"/>
    </location>
</feature>
<accession>A0A131YFT5</accession>
<evidence type="ECO:0000256" key="1">
    <source>
        <dbReference type="SAM" id="MobiDB-lite"/>
    </source>
</evidence>